<sequence length="53" mass="5963">MAAVVASGLASLHDLKTVYDSEDFYTLVEILSVRNWNMAHMPAQESPQTWPKL</sequence>
<accession>A0A1Y0UV28</accession>
<protein>
    <submittedName>
        <fullName evidence="1">Uncharacterized protein</fullName>
    </submittedName>
</protein>
<reference evidence="1 2" key="1">
    <citation type="submission" date="2017-05" db="EMBL/GenBank/DDBJ databases">
        <title>Genome sequence of Acetobacter pasteurianus subsp. ascendens strain SRCM101447.</title>
        <authorList>
            <person name="Cho S.H."/>
        </authorList>
    </citation>
    <scope>NUCLEOTIDE SEQUENCE [LARGE SCALE GENOMIC DNA]</scope>
    <source>
        <strain evidence="1 2">SRCM101447</strain>
    </source>
</reference>
<gene>
    <name evidence="1" type="ORF">S101447_00648</name>
</gene>
<proteinExistence type="predicted"/>
<name>A0A1Y0UV28_9PROT</name>
<dbReference type="EMBL" id="CP021524">
    <property type="protein sequence ID" value="ARW09751.1"/>
    <property type="molecule type" value="Genomic_DNA"/>
</dbReference>
<organism evidence="1 2">
    <name type="scientific">Acetobacter ascendens</name>
    <dbReference type="NCBI Taxonomy" id="481146"/>
    <lineage>
        <taxon>Bacteria</taxon>
        <taxon>Pseudomonadati</taxon>
        <taxon>Pseudomonadota</taxon>
        <taxon>Alphaproteobacteria</taxon>
        <taxon>Acetobacterales</taxon>
        <taxon>Acetobacteraceae</taxon>
        <taxon>Acetobacter</taxon>
    </lineage>
</organism>
<dbReference type="Proteomes" id="UP000195633">
    <property type="component" value="Chromosome"/>
</dbReference>
<evidence type="ECO:0000313" key="1">
    <source>
        <dbReference type="EMBL" id="ARW09751.1"/>
    </source>
</evidence>
<evidence type="ECO:0000313" key="2">
    <source>
        <dbReference type="Proteomes" id="UP000195633"/>
    </source>
</evidence>
<dbReference type="AlphaFoldDB" id="A0A1Y0UV28"/>